<dbReference type="InterPro" id="IPR000421">
    <property type="entry name" value="FA58C"/>
</dbReference>
<evidence type="ECO:0000313" key="9">
    <source>
        <dbReference type="Proteomes" id="UP000077667"/>
    </source>
</evidence>
<feature type="signal peptide" evidence="6">
    <location>
        <begin position="1"/>
        <end position="25"/>
    </location>
</feature>
<evidence type="ECO:0000256" key="4">
    <source>
        <dbReference type="ARBA" id="ARBA00022801"/>
    </source>
</evidence>
<dbReference type="EMBL" id="CP015772">
    <property type="protein sequence ID" value="ANH83611.1"/>
    <property type="molecule type" value="Genomic_DNA"/>
</dbReference>
<evidence type="ECO:0000256" key="5">
    <source>
        <dbReference type="ARBA" id="ARBA00023295"/>
    </source>
</evidence>
<dbReference type="EC" id="3.2.1.51" evidence="2"/>
<keyword evidence="3 6" id="KW-0732">Signal</keyword>
<dbReference type="PANTHER" id="PTHR10030:SF37">
    <property type="entry name" value="ALPHA-L-FUCOSIDASE-RELATED"/>
    <property type="match status" value="1"/>
</dbReference>
<dbReference type="OrthoDB" id="107551at2"/>
<dbReference type="GO" id="GO:0016139">
    <property type="term" value="P:glycoside catabolic process"/>
    <property type="evidence" value="ECO:0007669"/>
    <property type="project" value="TreeGrafter"/>
</dbReference>
<keyword evidence="4 8" id="KW-0378">Hydrolase</keyword>
<dbReference type="KEGG" id="nia:A8C56_00700"/>
<organism evidence="8 9">
    <name type="scientific">Niabella ginsenosidivorans</name>
    <dbReference type="NCBI Taxonomy" id="1176587"/>
    <lineage>
        <taxon>Bacteria</taxon>
        <taxon>Pseudomonadati</taxon>
        <taxon>Bacteroidota</taxon>
        <taxon>Chitinophagia</taxon>
        <taxon>Chitinophagales</taxon>
        <taxon>Chitinophagaceae</taxon>
        <taxon>Niabella</taxon>
    </lineage>
</organism>
<dbReference type="PROSITE" id="PS50022">
    <property type="entry name" value="FA58C_3"/>
    <property type="match status" value="1"/>
</dbReference>
<dbReference type="SUPFAM" id="SSF51445">
    <property type="entry name" value="(Trans)glycosidases"/>
    <property type="match status" value="1"/>
</dbReference>
<dbReference type="RefSeq" id="WP_067761386.1">
    <property type="nucleotide sequence ID" value="NZ_CP015772.1"/>
</dbReference>
<evidence type="ECO:0000313" key="8">
    <source>
        <dbReference type="EMBL" id="ANH83611.1"/>
    </source>
</evidence>
<keyword evidence="9" id="KW-1185">Reference proteome</keyword>
<dbReference type="GO" id="GO:0006004">
    <property type="term" value="P:fucose metabolic process"/>
    <property type="evidence" value="ECO:0007669"/>
    <property type="project" value="TreeGrafter"/>
</dbReference>
<dbReference type="SMR" id="A0A1A9IAB1"/>
<dbReference type="PANTHER" id="PTHR10030">
    <property type="entry name" value="ALPHA-L-FUCOSIDASE"/>
    <property type="match status" value="1"/>
</dbReference>
<feature type="chain" id="PRO_5008390116" description="alpha-L-fucosidase" evidence="6">
    <location>
        <begin position="26"/>
        <end position="487"/>
    </location>
</feature>
<keyword evidence="5" id="KW-0326">Glycosidase</keyword>
<comment type="similarity">
    <text evidence="1">Belongs to the glycosyl hydrolase 29 family.</text>
</comment>
<feature type="domain" description="F5/8 type C" evidence="7">
    <location>
        <begin position="353"/>
        <end position="487"/>
    </location>
</feature>
<reference evidence="8 9" key="1">
    <citation type="submission" date="2016-05" db="EMBL/GenBank/DDBJ databases">
        <title>Niabella ginsenosidivorans BS26 whole genome sequencing.</title>
        <authorList>
            <person name="Im W.T."/>
            <person name="Siddiqi M.Z."/>
        </authorList>
    </citation>
    <scope>NUCLEOTIDE SEQUENCE [LARGE SCALE GENOMIC DNA]</scope>
    <source>
        <strain evidence="8 9">BS26</strain>
    </source>
</reference>
<dbReference type="FunFam" id="3.20.20.80:FF:000052">
    <property type="entry name" value="Putative alpha-L-fucosidase 1"/>
    <property type="match status" value="1"/>
</dbReference>
<proteinExistence type="inferred from homology"/>
<dbReference type="Proteomes" id="UP000077667">
    <property type="component" value="Chromosome"/>
</dbReference>
<dbReference type="InterPro" id="IPR000933">
    <property type="entry name" value="Glyco_hydro_29"/>
</dbReference>
<dbReference type="InterPro" id="IPR008979">
    <property type="entry name" value="Galactose-bd-like_sf"/>
</dbReference>
<gene>
    <name evidence="8" type="ORF">A8C56_00700</name>
</gene>
<dbReference type="AlphaFoldDB" id="A0A1A9IAB1"/>
<evidence type="ECO:0000256" key="2">
    <source>
        <dbReference type="ARBA" id="ARBA00012662"/>
    </source>
</evidence>
<evidence type="ECO:0000256" key="6">
    <source>
        <dbReference type="SAM" id="SignalP"/>
    </source>
</evidence>
<sequence length="487" mass="54031">MKLSNQKIKKLLLSVAAGITLAAGAQKITPPAPVGPVPSANQLAWHRLEMYAFIHFTTNTFTDKEWGYGDEDPKVFNPTKVDADQWASVLKQTGFKAMILTTKHHDGFALWPSRYTEHSVKNSPWKNGKGDIVKEASDAAAKAGLKFGVYLSPWDRNRADYGTPSYITYYRNQLKELFTGYGPIFEMWFDGANGGDGYYGGKNEKRKINGATYYDWPATLKMVRSIQPNVLFFSDAGPDIRWVGNERGIAGRTNWNTITPDTLYAGKPGIDALLNSGSEDGSRWIPAEVDVSIRPGWFYHASEDGKVKTPQQLFDIYLSSVGRGSNLLLNIPPDRNGAFHAEDVKALLGFRKLLDERLGHNLAKNIKVSTTNTRGNAATYEGAKMVDGNANTYWATDDGVTTAGFEATLPAPQTISYILLQEYIPLGQRVKSFTVEVFENGSWKKAADETTIGYKRILRIDPVKTNKVRVNITDSKAAPVISNFEVY</sequence>
<accession>A0A1A9IAB1</accession>
<dbReference type="GO" id="GO:0004560">
    <property type="term" value="F:alpha-L-fucosidase activity"/>
    <property type="evidence" value="ECO:0007669"/>
    <property type="project" value="InterPro"/>
</dbReference>
<dbReference type="SUPFAM" id="SSF49785">
    <property type="entry name" value="Galactose-binding domain-like"/>
    <property type="match status" value="1"/>
</dbReference>
<evidence type="ECO:0000256" key="3">
    <source>
        <dbReference type="ARBA" id="ARBA00022729"/>
    </source>
</evidence>
<dbReference type="InterPro" id="IPR017853">
    <property type="entry name" value="GH"/>
</dbReference>
<dbReference type="STRING" id="1176587.A8C56_00700"/>
<protein>
    <recommendedName>
        <fullName evidence="2">alpha-L-fucosidase</fullName>
        <ecNumber evidence="2">3.2.1.51</ecNumber>
    </recommendedName>
</protein>
<evidence type="ECO:0000256" key="1">
    <source>
        <dbReference type="ARBA" id="ARBA00007951"/>
    </source>
</evidence>
<dbReference type="GO" id="GO:0005764">
    <property type="term" value="C:lysosome"/>
    <property type="evidence" value="ECO:0007669"/>
    <property type="project" value="TreeGrafter"/>
</dbReference>
<dbReference type="Gene3D" id="3.20.20.80">
    <property type="entry name" value="Glycosidases"/>
    <property type="match status" value="1"/>
</dbReference>
<dbReference type="Pfam" id="PF01120">
    <property type="entry name" value="Alpha_L_fucos"/>
    <property type="match status" value="1"/>
</dbReference>
<dbReference type="InterPro" id="IPR057739">
    <property type="entry name" value="Glyco_hydro_29_N"/>
</dbReference>
<dbReference type="SMART" id="SM00812">
    <property type="entry name" value="Alpha_L_fucos"/>
    <property type="match status" value="1"/>
</dbReference>
<dbReference type="Gene3D" id="2.60.120.260">
    <property type="entry name" value="Galactose-binding domain-like"/>
    <property type="match status" value="1"/>
</dbReference>
<dbReference type="Pfam" id="PF00754">
    <property type="entry name" value="F5_F8_type_C"/>
    <property type="match status" value="1"/>
</dbReference>
<name>A0A1A9IAB1_9BACT</name>
<evidence type="ECO:0000259" key="7">
    <source>
        <dbReference type="PROSITE" id="PS50022"/>
    </source>
</evidence>